<feature type="compositionally biased region" description="Polar residues" evidence="1">
    <location>
        <begin position="36"/>
        <end position="45"/>
    </location>
</feature>
<sequence length="58" mass="6062">MTQLDLLELSKRAARQNSGPRQLGVGNEARPAQDFPLSSSSSIPTKQPGAAPSADEPS</sequence>
<dbReference type="EMBL" id="DF974031">
    <property type="protein sequence ID" value="GAU44277.1"/>
    <property type="molecule type" value="Genomic_DNA"/>
</dbReference>
<reference evidence="3" key="1">
    <citation type="journal article" date="2017" name="Front. Plant Sci.">
        <title>Climate Clever Clovers: New Paradigm to Reduce the Environmental Footprint of Ruminants by Breeding Low Methanogenic Forages Utilizing Haplotype Variation.</title>
        <authorList>
            <person name="Kaur P."/>
            <person name="Appels R."/>
            <person name="Bayer P.E."/>
            <person name="Keeble-Gagnere G."/>
            <person name="Wang J."/>
            <person name="Hirakawa H."/>
            <person name="Shirasawa K."/>
            <person name="Vercoe P."/>
            <person name="Stefanova K."/>
            <person name="Durmic Z."/>
            <person name="Nichols P."/>
            <person name="Revell C."/>
            <person name="Isobe S.N."/>
            <person name="Edwards D."/>
            <person name="Erskine W."/>
        </authorList>
    </citation>
    <scope>NUCLEOTIDE SEQUENCE [LARGE SCALE GENOMIC DNA]</scope>
    <source>
        <strain evidence="3">cv. Daliak</strain>
    </source>
</reference>
<keyword evidence="3" id="KW-1185">Reference proteome</keyword>
<proteinExistence type="predicted"/>
<organism evidence="2 3">
    <name type="scientific">Trifolium subterraneum</name>
    <name type="common">Subterranean clover</name>
    <dbReference type="NCBI Taxonomy" id="3900"/>
    <lineage>
        <taxon>Eukaryota</taxon>
        <taxon>Viridiplantae</taxon>
        <taxon>Streptophyta</taxon>
        <taxon>Embryophyta</taxon>
        <taxon>Tracheophyta</taxon>
        <taxon>Spermatophyta</taxon>
        <taxon>Magnoliopsida</taxon>
        <taxon>eudicotyledons</taxon>
        <taxon>Gunneridae</taxon>
        <taxon>Pentapetalae</taxon>
        <taxon>rosids</taxon>
        <taxon>fabids</taxon>
        <taxon>Fabales</taxon>
        <taxon>Fabaceae</taxon>
        <taxon>Papilionoideae</taxon>
        <taxon>50 kb inversion clade</taxon>
        <taxon>NPAAA clade</taxon>
        <taxon>Hologalegina</taxon>
        <taxon>IRL clade</taxon>
        <taxon>Trifolieae</taxon>
        <taxon>Trifolium</taxon>
    </lineage>
</organism>
<gene>
    <name evidence="2" type="ORF">TSUD_371770</name>
</gene>
<accession>A0A2Z6PI84</accession>
<dbReference type="AlphaFoldDB" id="A0A2Z6PI84"/>
<evidence type="ECO:0000313" key="2">
    <source>
        <dbReference type="EMBL" id="GAU44277.1"/>
    </source>
</evidence>
<evidence type="ECO:0000256" key="1">
    <source>
        <dbReference type="SAM" id="MobiDB-lite"/>
    </source>
</evidence>
<name>A0A2Z6PI84_TRISU</name>
<protein>
    <submittedName>
        <fullName evidence="2">Uncharacterized protein</fullName>
    </submittedName>
</protein>
<feature type="region of interest" description="Disordered" evidence="1">
    <location>
        <begin position="1"/>
        <end position="58"/>
    </location>
</feature>
<evidence type="ECO:0000313" key="3">
    <source>
        <dbReference type="Proteomes" id="UP000242715"/>
    </source>
</evidence>
<dbReference type="Proteomes" id="UP000242715">
    <property type="component" value="Unassembled WGS sequence"/>
</dbReference>